<name>A0ABQ9Y7W3_9EUKA</name>
<evidence type="ECO:0000313" key="2">
    <source>
        <dbReference type="Proteomes" id="UP001281761"/>
    </source>
</evidence>
<dbReference type="Proteomes" id="UP001281761">
    <property type="component" value="Unassembled WGS sequence"/>
</dbReference>
<reference evidence="1 2" key="1">
    <citation type="journal article" date="2022" name="bioRxiv">
        <title>Genomics of Preaxostyla Flagellates Illuminates Evolutionary Transitions and the Path Towards Mitochondrial Loss.</title>
        <authorList>
            <person name="Novak L.V.F."/>
            <person name="Treitli S.C."/>
            <person name="Pyrih J."/>
            <person name="Halakuc P."/>
            <person name="Pipaliya S.V."/>
            <person name="Vacek V."/>
            <person name="Brzon O."/>
            <person name="Soukal P."/>
            <person name="Eme L."/>
            <person name="Dacks J.B."/>
            <person name="Karnkowska A."/>
            <person name="Elias M."/>
            <person name="Hampl V."/>
        </authorList>
    </citation>
    <scope>NUCLEOTIDE SEQUENCE [LARGE SCALE GENOMIC DNA]</scope>
    <source>
        <strain evidence="1">NAU3</strain>
        <tissue evidence="1">Gut</tissue>
    </source>
</reference>
<proteinExistence type="predicted"/>
<evidence type="ECO:0000313" key="1">
    <source>
        <dbReference type="EMBL" id="KAK2959769.1"/>
    </source>
</evidence>
<protein>
    <submittedName>
        <fullName evidence="1">Uncharacterized protein</fullName>
    </submittedName>
</protein>
<comment type="caution">
    <text evidence="1">The sequence shown here is derived from an EMBL/GenBank/DDBJ whole genome shotgun (WGS) entry which is preliminary data.</text>
</comment>
<accession>A0ABQ9Y7W3</accession>
<gene>
    <name evidence="1" type="ORF">BLNAU_5258</name>
</gene>
<dbReference type="EMBL" id="JARBJD010000027">
    <property type="protein sequence ID" value="KAK2959769.1"/>
    <property type="molecule type" value="Genomic_DNA"/>
</dbReference>
<organism evidence="1 2">
    <name type="scientific">Blattamonas nauphoetae</name>
    <dbReference type="NCBI Taxonomy" id="2049346"/>
    <lineage>
        <taxon>Eukaryota</taxon>
        <taxon>Metamonada</taxon>
        <taxon>Preaxostyla</taxon>
        <taxon>Oxymonadida</taxon>
        <taxon>Blattamonas</taxon>
    </lineage>
</organism>
<keyword evidence="2" id="KW-1185">Reference proteome</keyword>
<sequence length="255" mass="29289">MIFIKNRPSAFRLFFWSDDTFGLKLYDQIVSSSPLDTKSLWALFTPTQPRHATIILIALSHLLPFYSDVTVEKHIWSGWFPNFLKAVDPSKLPFTADFIPFHTKLVELMTNYFGTILRSVVLMSREWSDEFQSELKETLHAFYTHTKDYVVHLSLHPFALDDIESDRILDLLGSWYFHDCGHSLNKTYREDARKAMDASALSSSTPPFILTSELVCLLSNDEIINVIERIVALLDSDSSQSHPSAQLVQKSRKIN</sequence>